<dbReference type="PROSITE" id="PS51767">
    <property type="entry name" value="PEPTIDASE_A1"/>
    <property type="match status" value="1"/>
</dbReference>
<dbReference type="GO" id="GO:0006508">
    <property type="term" value="P:proteolysis"/>
    <property type="evidence" value="ECO:0007669"/>
    <property type="project" value="UniProtKB-KW"/>
</dbReference>
<sequence>RLARRQKTVQTSLANFESLYQINITVGTPGQTLGLQIDTGSSDVWFPSSSSSDCQQNECVGGAFDSDSSSTFVDVAANAFQIQYVDGTTIQGDYIRDTLRIGNTAISNMTMALASDTGGSPEGIMGIGYVSDETIVQTNPEGIYPNVPVQLQNQGYINTVAYSLWLNDLDANTGSILFGGVDSDKYHGDLIGLPVQPDSQTNSITSFTVALSSMNLTTKAGTSVYNQATLDLPAILDSGTTLTYLPDNLATDILQGVGAINDRDFGYIVRCSLGDTGANFNFGFGGSGGPVITVPMNEMLIPLTDQNGSPLTFRNGDEVCNFGINPAGSDPILFGDTFLRSAYVVYDLHNNQIALANTNFNATSSSIQEITNSTVPGVSSVASGVTVTQTATGAIHQTTGVRSRATGDAGATAASATFDFGATGTSGSSSSSSTKTGAAAAVLPPRMALETVAMGGVVVLSALFGGSLFIL</sequence>
<dbReference type="PRINTS" id="PR00792">
    <property type="entry name" value="PEPSIN"/>
</dbReference>
<dbReference type="Pfam" id="PF00026">
    <property type="entry name" value="Asp"/>
    <property type="match status" value="1"/>
</dbReference>
<dbReference type="CDD" id="cd05474">
    <property type="entry name" value="SAP_like"/>
    <property type="match status" value="1"/>
</dbReference>
<dbReference type="InterPro" id="IPR033121">
    <property type="entry name" value="PEPTIDASE_A1"/>
</dbReference>
<dbReference type="InterPro" id="IPR033876">
    <property type="entry name" value="SAP-like"/>
</dbReference>
<dbReference type="SUPFAM" id="SSF50630">
    <property type="entry name" value="Acid proteases"/>
    <property type="match status" value="1"/>
</dbReference>
<dbReference type="EMBL" id="ML978712">
    <property type="protein sequence ID" value="KAF2090906.1"/>
    <property type="molecule type" value="Genomic_DNA"/>
</dbReference>
<keyword evidence="3" id="KW-0732">Signal</keyword>
<dbReference type="InterPro" id="IPR021109">
    <property type="entry name" value="Peptidase_aspartic_dom_sf"/>
</dbReference>
<name>A0A9P4HX75_9PEZI</name>
<keyword evidence="13" id="KW-1185">Reference proteome</keyword>
<keyword evidence="10" id="KW-0472">Membrane</keyword>
<keyword evidence="4 9" id="KW-0064">Aspartyl protease</keyword>
<reference evidence="12" key="1">
    <citation type="journal article" date="2020" name="Stud. Mycol.">
        <title>101 Dothideomycetes genomes: a test case for predicting lifestyles and emergence of pathogens.</title>
        <authorList>
            <person name="Haridas S."/>
            <person name="Albert R."/>
            <person name="Binder M."/>
            <person name="Bloem J."/>
            <person name="Labutti K."/>
            <person name="Salamov A."/>
            <person name="Andreopoulos B."/>
            <person name="Baker S."/>
            <person name="Barry K."/>
            <person name="Bills G."/>
            <person name="Bluhm B."/>
            <person name="Cannon C."/>
            <person name="Castanera R."/>
            <person name="Culley D."/>
            <person name="Daum C."/>
            <person name="Ezra D."/>
            <person name="Gonzalez J."/>
            <person name="Henrissat B."/>
            <person name="Kuo A."/>
            <person name="Liang C."/>
            <person name="Lipzen A."/>
            <person name="Lutzoni F."/>
            <person name="Magnuson J."/>
            <person name="Mondo S."/>
            <person name="Nolan M."/>
            <person name="Ohm R."/>
            <person name="Pangilinan J."/>
            <person name="Park H.-J."/>
            <person name="Ramirez L."/>
            <person name="Alfaro M."/>
            <person name="Sun H."/>
            <person name="Tritt A."/>
            <person name="Yoshinaga Y."/>
            <person name="Zwiers L.-H."/>
            <person name="Turgeon B."/>
            <person name="Goodwin S."/>
            <person name="Spatafora J."/>
            <person name="Crous P."/>
            <person name="Grigoriev I."/>
        </authorList>
    </citation>
    <scope>NUCLEOTIDE SEQUENCE</scope>
    <source>
        <strain evidence="12">CBS 121410</strain>
    </source>
</reference>
<dbReference type="PANTHER" id="PTHR47966:SF65">
    <property type="entry name" value="ASPARTIC-TYPE ENDOPEPTIDASE"/>
    <property type="match status" value="1"/>
</dbReference>
<dbReference type="InterPro" id="IPR001461">
    <property type="entry name" value="Aspartic_peptidase_A1"/>
</dbReference>
<dbReference type="FunFam" id="2.40.70.10:FF:000011">
    <property type="entry name" value="Aspartic protease"/>
    <property type="match status" value="1"/>
</dbReference>
<keyword evidence="10" id="KW-0812">Transmembrane</keyword>
<evidence type="ECO:0000256" key="1">
    <source>
        <dbReference type="ARBA" id="ARBA00007447"/>
    </source>
</evidence>
<keyword evidence="10" id="KW-1133">Transmembrane helix</keyword>
<gene>
    <name evidence="12" type="ORF">K490DRAFT_9694</name>
</gene>
<comment type="caution">
    <text evidence="12">The sequence shown here is derived from an EMBL/GenBank/DDBJ whole genome shotgun (WGS) entry which is preliminary data.</text>
</comment>
<evidence type="ECO:0000256" key="5">
    <source>
        <dbReference type="ARBA" id="ARBA00022801"/>
    </source>
</evidence>
<dbReference type="AlphaFoldDB" id="A0A9P4HX75"/>
<feature type="domain" description="Peptidase A1" evidence="11">
    <location>
        <begin position="20"/>
        <end position="356"/>
    </location>
</feature>
<evidence type="ECO:0000313" key="13">
    <source>
        <dbReference type="Proteomes" id="UP000799776"/>
    </source>
</evidence>
<accession>A0A9P4HX75</accession>
<comment type="similarity">
    <text evidence="1 9">Belongs to the peptidase A1 family.</text>
</comment>
<evidence type="ECO:0000256" key="6">
    <source>
        <dbReference type="ARBA" id="ARBA00067536"/>
    </source>
</evidence>
<dbReference type="PANTHER" id="PTHR47966">
    <property type="entry name" value="BETA-SITE APP-CLEAVING ENZYME, ISOFORM A-RELATED"/>
    <property type="match status" value="1"/>
</dbReference>
<evidence type="ECO:0000256" key="4">
    <source>
        <dbReference type="ARBA" id="ARBA00022750"/>
    </source>
</evidence>
<feature type="non-terminal residue" evidence="12">
    <location>
        <position position="471"/>
    </location>
</feature>
<dbReference type="PROSITE" id="PS00141">
    <property type="entry name" value="ASP_PROTEASE"/>
    <property type="match status" value="1"/>
</dbReference>
<evidence type="ECO:0000256" key="2">
    <source>
        <dbReference type="ARBA" id="ARBA00022670"/>
    </source>
</evidence>
<evidence type="ECO:0000256" key="8">
    <source>
        <dbReference type="PIRSR" id="PIRSR601461-1"/>
    </source>
</evidence>
<feature type="non-terminal residue" evidence="12">
    <location>
        <position position="1"/>
    </location>
</feature>
<feature type="active site" evidence="8">
    <location>
        <position position="237"/>
    </location>
</feature>
<evidence type="ECO:0000256" key="7">
    <source>
        <dbReference type="ARBA" id="ARBA00068059"/>
    </source>
</evidence>
<evidence type="ECO:0000313" key="12">
    <source>
        <dbReference type="EMBL" id="KAF2090906.1"/>
    </source>
</evidence>
<proteinExistence type="inferred from homology"/>
<dbReference type="OrthoDB" id="771136at2759"/>
<organism evidence="12 13">
    <name type="scientific">Saccharata proteae CBS 121410</name>
    <dbReference type="NCBI Taxonomy" id="1314787"/>
    <lineage>
        <taxon>Eukaryota</taxon>
        <taxon>Fungi</taxon>
        <taxon>Dikarya</taxon>
        <taxon>Ascomycota</taxon>
        <taxon>Pezizomycotina</taxon>
        <taxon>Dothideomycetes</taxon>
        <taxon>Dothideomycetes incertae sedis</taxon>
        <taxon>Botryosphaeriales</taxon>
        <taxon>Saccharataceae</taxon>
        <taxon>Saccharata</taxon>
    </lineage>
</organism>
<dbReference type="GO" id="GO:0004190">
    <property type="term" value="F:aspartic-type endopeptidase activity"/>
    <property type="evidence" value="ECO:0007669"/>
    <property type="project" value="UniProtKB-KW"/>
</dbReference>
<dbReference type="InterPro" id="IPR001969">
    <property type="entry name" value="Aspartic_peptidase_AS"/>
</dbReference>
<dbReference type="Gene3D" id="2.40.70.10">
    <property type="entry name" value="Acid Proteases"/>
    <property type="match status" value="2"/>
</dbReference>
<evidence type="ECO:0000256" key="3">
    <source>
        <dbReference type="ARBA" id="ARBA00022729"/>
    </source>
</evidence>
<feature type="transmembrane region" description="Helical" evidence="10">
    <location>
        <begin position="452"/>
        <end position="470"/>
    </location>
</feature>
<protein>
    <recommendedName>
        <fullName evidence="7">Probable aspartic-type endopeptidase OPSB</fullName>
    </recommendedName>
    <alternativeName>
        <fullName evidence="6">Probable aspartic-type endopeptidase opsB</fullName>
    </alternativeName>
</protein>
<evidence type="ECO:0000256" key="10">
    <source>
        <dbReference type="SAM" id="Phobius"/>
    </source>
</evidence>
<keyword evidence="5 9" id="KW-0378">Hydrolase</keyword>
<evidence type="ECO:0000259" key="11">
    <source>
        <dbReference type="PROSITE" id="PS51767"/>
    </source>
</evidence>
<feature type="active site" evidence="8">
    <location>
        <position position="38"/>
    </location>
</feature>
<keyword evidence="2 9" id="KW-0645">Protease</keyword>
<evidence type="ECO:0000256" key="9">
    <source>
        <dbReference type="RuleBase" id="RU000454"/>
    </source>
</evidence>
<dbReference type="Proteomes" id="UP000799776">
    <property type="component" value="Unassembled WGS sequence"/>
</dbReference>